<protein>
    <submittedName>
        <fullName evidence="1">Uncharacterized protein</fullName>
    </submittedName>
</protein>
<dbReference type="AlphaFoldDB" id="A0A1X0NTU3"/>
<sequence length="123" mass="13831">MRYPRQLGVGAGEMHGAMAFAKTLSCNQGLLMQHYHSGMRRRRPHTKTKKGPIHMQQTSLLAFPIGASRADALEETRPISLRDCSHEKRGVPAKIVQQRGCMWLCVQERSSQTHTQYAMPSVS</sequence>
<dbReference type="VEuPathDB" id="TriTrypDB:TM35_000181810"/>
<accession>A0A1X0NTU3</accession>
<proteinExistence type="predicted"/>
<dbReference type="GeneID" id="39986274"/>
<comment type="caution">
    <text evidence="1">The sequence shown here is derived from an EMBL/GenBank/DDBJ whole genome shotgun (WGS) entry which is preliminary data.</text>
</comment>
<dbReference type="Proteomes" id="UP000192257">
    <property type="component" value="Unassembled WGS sequence"/>
</dbReference>
<reference evidence="1 2" key="1">
    <citation type="submission" date="2017-03" db="EMBL/GenBank/DDBJ databases">
        <title>An alternative strategy for trypanosome survival in the mammalian bloodstream revealed through genome and transcriptome analysis of the ubiquitous bovine parasite Trypanosoma (Megatrypanum) theileri.</title>
        <authorList>
            <person name="Kelly S."/>
            <person name="Ivens A."/>
            <person name="Mott A."/>
            <person name="O'Neill E."/>
            <person name="Emms D."/>
            <person name="Macleod O."/>
            <person name="Voorheis P."/>
            <person name="Matthews J."/>
            <person name="Matthews K."/>
            <person name="Carrington M."/>
        </authorList>
    </citation>
    <scope>NUCLEOTIDE SEQUENCE [LARGE SCALE GENOMIC DNA]</scope>
    <source>
        <strain evidence="1">Edinburgh</strain>
    </source>
</reference>
<organism evidence="1 2">
    <name type="scientific">Trypanosoma theileri</name>
    <dbReference type="NCBI Taxonomy" id="67003"/>
    <lineage>
        <taxon>Eukaryota</taxon>
        <taxon>Discoba</taxon>
        <taxon>Euglenozoa</taxon>
        <taxon>Kinetoplastea</taxon>
        <taxon>Metakinetoplastina</taxon>
        <taxon>Trypanosomatida</taxon>
        <taxon>Trypanosomatidae</taxon>
        <taxon>Trypanosoma</taxon>
    </lineage>
</organism>
<gene>
    <name evidence="1" type="ORF">TM35_000181810</name>
</gene>
<keyword evidence="2" id="KW-1185">Reference proteome</keyword>
<evidence type="ECO:0000313" key="2">
    <source>
        <dbReference type="Proteomes" id="UP000192257"/>
    </source>
</evidence>
<dbReference type="RefSeq" id="XP_028882190.1">
    <property type="nucleotide sequence ID" value="XM_029026494.1"/>
</dbReference>
<dbReference type="EMBL" id="NBCO01000018">
    <property type="protein sequence ID" value="ORC88124.1"/>
    <property type="molecule type" value="Genomic_DNA"/>
</dbReference>
<evidence type="ECO:0000313" key="1">
    <source>
        <dbReference type="EMBL" id="ORC88124.1"/>
    </source>
</evidence>
<name>A0A1X0NTU3_9TRYP</name>